<dbReference type="Proteomes" id="UP000296201">
    <property type="component" value="Chromosome"/>
</dbReference>
<reference evidence="3 4" key="1">
    <citation type="submission" date="2018-08" db="EMBL/GenBank/DDBJ databases">
        <title>Horizontal acquisition of hydrogen conversion ability and other habitat adaptations in Hydrogenovibrio crunogenus strains.</title>
        <authorList>
            <person name="Gonnella G."/>
            <person name="Adam N."/>
            <person name="Perner M."/>
        </authorList>
    </citation>
    <scope>NUCLEOTIDE SEQUENCE [LARGE SCALE GENOMIC DNA]</scope>
    <source>
        <strain evidence="3 4">SP-41</strain>
    </source>
</reference>
<proteinExistence type="predicted"/>
<accession>A0A4P7P1S4</accession>
<organism evidence="3 4">
    <name type="scientific">Hydrogenovibrio crunogenus</name>
    <dbReference type="NCBI Taxonomy" id="39765"/>
    <lineage>
        <taxon>Bacteria</taxon>
        <taxon>Pseudomonadati</taxon>
        <taxon>Pseudomonadota</taxon>
        <taxon>Gammaproteobacteria</taxon>
        <taxon>Thiotrichales</taxon>
        <taxon>Piscirickettsiaceae</taxon>
        <taxon>Hydrogenovibrio</taxon>
    </lineage>
</organism>
<evidence type="ECO:0000256" key="1">
    <source>
        <dbReference type="SAM" id="Phobius"/>
    </source>
</evidence>
<dbReference type="RefSeq" id="WP_135795841.1">
    <property type="nucleotide sequence ID" value="NZ_CP032096.1"/>
</dbReference>
<protein>
    <submittedName>
        <fullName evidence="3">Inner membrane protein YgaP</fullName>
    </submittedName>
</protein>
<feature type="domain" description="Inner membrane protein YgaP-like transmembrane" evidence="2">
    <location>
        <begin position="2"/>
        <end position="56"/>
    </location>
</feature>
<dbReference type="EMBL" id="CP032096">
    <property type="protein sequence ID" value="QBZ83202.1"/>
    <property type="molecule type" value="Genomic_DNA"/>
</dbReference>
<name>A0A4P7P1S4_9GAMM</name>
<keyword evidence="1" id="KW-0472">Membrane</keyword>
<keyword evidence="1" id="KW-0812">Transmembrane</keyword>
<dbReference type="Pfam" id="PF11127">
    <property type="entry name" value="YgaP-like_TM"/>
    <property type="match status" value="1"/>
</dbReference>
<gene>
    <name evidence="3" type="primary">ygaP_1</name>
    <name evidence="3" type="ORF">GHNINEIG_01246</name>
</gene>
<dbReference type="InterPro" id="IPR021309">
    <property type="entry name" value="YgaP-like_TM"/>
</dbReference>
<dbReference type="Gene3D" id="6.10.140.1340">
    <property type="match status" value="1"/>
</dbReference>
<evidence type="ECO:0000259" key="2">
    <source>
        <dbReference type="Pfam" id="PF11127"/>
    </source>
</evidence>
<evidence type="ECO:0000313" key="4">
    <source>
        <dbReference type="Proteomes" id="UP000296201"/>
    </source>
</evidence>
<evidence type="ECO:0000313" key="3">
    <source>
        <dbReference type="EMBL" id="QBZ83202.1"/>
    </source>
</evidence>
<feature type="transmembrane region" description="Helical" evidence="1">
    <location>
        <begin position="7"/>
        <end position="25"/>
    </location>
</feature>
<feature type="transmembrane region" description="Helical" evidence="1">
    <location>
        <begin position="31"/>
        <end position="55"/>
    </location>
</feature>
<sequence length="69" mass="7582">MTIEKFMMIMVGSMVLVSTILAYTVSASWLLLTGFIGLNLLISGITGFCPMVYFLRKAGLKHGCAFRNC</sequence>
<dbReference type="AlphaFoldDB" id="A0A4P7P1S4"/>
<keyword evidence="1" id="KW-1133">Transmembrane helix</keyword>
<keyword evidence="4" id="KW-1185">Reference proteome</keyword>